<dbReference type="SUPFAM" id="SSF55154">
    <property type="entry name" value="CYTH-like phosphatases"/>
    <property type="match status" value="1"/>
</dbReference>
<dbReference type="Pfam" id="PF01928">
    <property type="entry name" value="CYTH"/>
    <property type="match status" value="1"/>
</dbReference>
<evidence type="ECO:0000313" key="4">
    <source>
        <dbReference type="EMBL" id="SEG86449.1"/>
    </source>
</evidence>
<dbReference type="Pfam" id="PF05235">
    <property type="entry name" value="CHAD"/>
    <property type="match status" value="1"/>
</dbReference>
<dbReference type="SMART" id="SM00880">
    <property type="entry name" value="CHAD"/>
    <property type="match status" value="1"/>
</dbReference>
<dbReference type="PROSITE" id="PS51707">
    <property type="entry name" value="CYTH"/>
    <property type="match status" value="1"/>
</dbReference>
<proteinExistence type="predicted"/>
<feature type="region of interest" description="Disordered" evidence="1">
    <location>
        <begin position="174"/>
        <end position="211"/>
    </location>
</feature>
<dbReference type="InterPro" id="IPR023577">
    <property type="entry name" value="CYTH_domain"/>
</dbReference>
<feature type="compositionally biased region" description="Basic and acidic residues" evidence="1">
    <location>
        <begin position="1"/>
        <end position="21"/>
    </location>
</feature>
<feature type="domain" description="CYTH" evidence="2">
    <location>
        <begin position="5"/>
        <end position="195"/>
    </location>
</feature>
<dbReference type="CDD" id="cd07374">
    <property type="entry name" value="CYTH-like_Pase"/>
    <property type="match status" value="1"/>
</dbReference>
<evidence type="ECO:0000313" key="5">
    <source>
        <dbReference type="Proteomes" id="UP000236754"/>
    </source>
</evidence>
<dbReference type="Gene3D" id="1.40.20.10">
    <property type="entry name" value="CHAD domain"/>
    <property type="match status" value="1"/>
</dbReference>
<organism evidence="4 5">
    <name type="scientific">Actinacidiphila yanglinensis</name>
    <dbReference type="NCBI Taxonomy" id="310779"/>
    <lineage>
        <taxon>Bacteria</taxon>
        <taxon>Bacillati</taxon>
        <taxon>Actinomycetota</taxon>
        <taxon>Actinomycetes</taxon>
        <taxon>Kitasatosporales</taxon>
        <taxon>Streptomycetaceae</taxon>
        <taxon>Actinacidiphila</taxon>
    </lineage>
</organism>
<feature type="region of interest" description="Disordered" evidence="1">
    <location>
        <begin position="1"/>
        <end position="23"/>
    </location>
</feature>
<dbReference type="PROSITE" id="PS51708">
    <property type="entry name" value="CHAD"/>
    <property type="match status" value="1"/>
</dbReference>
<protein>
    <submittedName>
        <fullName evidence="4">CHAD domain-containing protein</fullName>
    </submittedName>
</protein>
<evidence type="ECO:0000259" key="3">
    <source>
        <dbReference type="PROSITE" id="PS51708"/>
    </source>
</evidence>
<sequence>MGRTSAETERTYETGPRHDLPDLTGLTAGTRALAPLRLNAVYYDTSHLTLAAHRITLRRREGGDDDGWHLKLPTDRPDTRTEIHAPLAAPGTPPEDLRAEVAALVRGRILTPIVRLRTTRRRVLLLDDAGRTLAEVAYDEVRAKPGPSWSEIEVELYAGDEALLDAVEQRLRDAGVTRSDAPSKLARALGSRRPAPVSDHPEPPGPDATAGDAATAYLRAQLTAIVALDPPVRRAEEDAVHRMRVATRRARSALKSFGHVVDRGVTDPLGGELKWLAEILGAERDREVLAARLDRRLADLEPGPGVDALRRRVHTELPVGADPHAGTAHAAVVRALDSARYFALLDAFDLLLAEPPYLPGAADPAAEAVAATVRRNRKRLGGAVRAALALPPGRERDVALHEARKDAKRARYSGEAAQPVLGAPAAAYTARMKAVQQLLGEHQDSVMCRAAVARLRGRAEAAGEDPAPYEAVVRAEREIAAETEARLPEAWAAAEREG</sequence>
<evidence type="ECO:0000259" key="2">
    <source>
        <dbReference type="PROSITE" id="PS51707"/>
    </source>
</evidence>
<gene>
    <name evidence="4" type="ORF">SAMN05216223_11797</name>
</gene>
<dbReference type="InterPro" id="IPR033469">
    <property type="entry name" value="CYTH-like_dom_sf"/>
</dbReference>
<dbReference type="PANTHER" id="PTHR39339:SF1">
    <property type="entry name" value="CHAD DOMAIN-CONTAINING PROTEIN"/>
    <property type="match status" value="1"/>
</dbReference>
<dbReference type="RefSeq" id="WP_103889212.1">
    <property type="nucleotide sequence ID" value="NZ_FNVU01000017.1"/>
</dbReference>
<dbReference type="SMART" id="SM01118">
    <property type="entry name" value="CYTH"/>
    <property type="match status" value="1"/>
</dbReference>
<dbReference type="AlphaFoldDB" id="A0A1H6DMJ8"/>
<name>A0A1H6DMJ8_9ACTN</name>
<dbReference type="Proteomes" id="UP000236754">
    <property type="component" value="Unassembled WGS sequence"/>
</dbReference>
<feature type="domain" description="CHAD" evidence="3">
    <location>
        <begin position="207"/>
        <end position="496"/>
    </location>
</feature>
<dbReference type="InterPro" id="IPR038186">
    <property type="entry name" value="CHAD_dom_sf"/>
</dbReference>
<keyword evidence="5" id="KW-1185">Reference proteome</keyword>
<dbReference type="PANTHER" id="PTHR39339">
    <property type="entry name" value="SLR1444 PROTEIN"/>
    <property type="match status" value="1"/>
</dbReference>
<accession>A0A1H6DMJ8</accession>
<reference evidence="4 5" key="1">
    <citation type="submission" date="2016-10" db="EMBL/GenBank/DDBJ databases">
        <authorList>
            <person name="de Groot N.N."/>
        </authorList>
    </citation>
    <scope>NUCLEOTIDE SEQUENCE [LARGE SCALE GENOMIC DNA]</scope>
    <source>
        <strain evidence="4 5">CGMCC 4.2023</strain>
    </source>
</reference>
<dbReference type="EMBL" id="FNVU01000017">
    <property type="protein sequence ID" value="SEG86449.1"/>
    <property type="molecule type" value="Genomic_DNA"/>
</dbReference>
<dbReference type="OrthoDB" id="9777271at2"/>
<dbReference type="Gene3D" id="2.40.320.10">
    <property type="entry name" value="Hypothetical Protein Pfu-838710-001"/>
    <property type="match status" value="1"/>
</dbReference>
<dbReference type="InterPro" id="IPR007899">
    <property type="entry name" value="CHAD_dom"/>
</dbReference>
<evidence type="ECO:0000256" key="1">
    <source>
        <dbReference type="SAM" id="MobiDB-lite"/>
    </source>
</evidence>